<feature type="compositionally biased region" description="Acidic residues" evidence="1">
    <location>
        <begin position="135"/>
        <end position="150"/>
    </location>
</feature>
<evidence type="ECO:0000313" key="4">
    <source>
        <dbReference type="Proteomes" id="UP000886998"/>
    </source>
</evidence>
<feature type="compositionally biased region" description="Polar residues" evidence="1">
    <location>
        <begin position="108"/>
        <end position="117"/>
    </location>
</feature>
<reference evidence="3" key="1">
    <citation type="submission" date="2020-08" db="EMBL/GenBank/DDBJ databases">
        <title>Multicomponent nature underlies the extraordinary mechanical properties of spider dragline silk.</title>
        <authorList>
            <person name="Kono N."/>
            <person name="Nakamura H."/>
            <person name="Mori M."/>
            <person name="Yoshida Y."/>
            <person name="Ohtoshi R."/>
            <person name="Malay A.D."/>
            <person name="Moran D.A.P."/>
            <person name="Tomita M."/>
            <person name="Numata K."/>
            <person name="Arakawa K."/>
        </authorList>
    </citation>
    <scope>NUCLEOTIDE SEQUENCE</scope>
</reference>
<protein>
    <submittedName>
        <fullName evidence="3">Uncharacterized protein</fullName>
    </submittedName>
</protein>
<organism evidence="3 4">
    <name type="scientific">Trichonephila inaurata madagascariensis</name>
    <dbReference type="NCBI Taxonomy" id="2747483"/>
    <lineage>
        <taxon>Eukaryota</taxon>
        <taxon>Metazoa</taxon>
        <taxon>Ecdysozoa</taxon>
        <taxon>Arthropoda</taxon>
        <taxon>Chelicerata</taxon>
        <taxon>Arachnida</taxon>
        <taxon>Araneae</taxon>
        <taxon>Araneomorphae</taxon>
        <taxon>Entelegynae</taxon>
        <taxon>Araneoidea</taxon>
        <taxon>Nephilidae</taxon>
        <taxon>Trichonephila</taxon>
        <taxon>Trichonephila inaurata</taxon>
    </lineage>
</organism>
<evidence type="ECO:0000313" key="3">
    <source>
        <dbReference type="EMBL" id="GFY77214.1"/>
    </source>
</evidence>
<name>A0A8X6YSZ9_9ARAC</name>
<feature type="region of interest" description="Disordered" evidence="1">
    <location>
        <begin position="65"/>
        <end position="161"/>
    </location>
</feature>
<evidence type="ECO:0000313" key="2">
    <source>
        <dbReference type="EMBL" id="GFY74860.1"/>
    </source>
</evidence>
<sequence>MKEYTVTGQPTDQGVTSDTNSGIPISEWSDDFHMEFEKVCVQYVKEILINYDTIKAGRNRKAIPCPYRMTEPQRITESEDTDESSTVSQEDAIPPKAPSAKTVEETAPEQQQNNVPSTGEDDESSKERASRTPNQDDEETDSSDSSDMDEIPPPQRPEVTVEEQAVAKLCEMIYDDYRKLCTKTKRHYMAVIYKNWYNRIEVDSS</sequence>
<proteinExistence type="predicted"/>
<keyword evidence="4" id="KW-1185">Reference proteome</keyword>
<dbReference type="EMBL" id="BMAV01021007">
    <property type="protein sequence ID" value="GFY74860.1"/>
    <property type="molecule type" value="Genomic_DNA"/>
</dbReference>
<feature type="region of interest" description="Disordered" evidence="1">
    <location>
        <begin position="1"/>
        <end position="22"/>
    </location>
</feature>
<accession>A0A8X6YSZ9</accession>
<gene>
    <name evidence="3" type="ORF">TNIN_35101</name>
    <name evidence="2" type="ORF">TNIN_50601</name>
</gene>
<evidence type="ECO:0000256" key="1">
    <source>
        <dbReference type="SAM" id="MobiDB-lite"/>
    </source>
</evidence>
<dbReference type="Proteomes" id="UP000886998">
    <property type="component" value="Unassembled WGS sequence"/>
</dbReference>
<dbReference type="AlphaFoldDB" id="A0A8X6YSZ9"/>
<comment type="caution">
    <text evidence="3">The sequence shown here is derived from an EMBL/GenBank/DDBJ whole genome shotgun (WGS) entry which is preliminary data.</text>
</comment>
<dbReference type="OrthoDB" id="6464259at2759"/>
<dbReference type="EMBL" id="BMAV01022379">
    <property type="protein sequence ID" value="GFY77214.1"/>
    <property type="molecule type" value="Genomic_DNA"/>
</dbReference>